<feature type="compositionally biased region" description="Polar residues" evidence="5">
    <location>
        <begin position="536"/>
        <end position="555"/>
    </location>
</feature>
<dbReference type="OrthoDB" id="294180at2759"/>
<dbReference type="STRING" id="312017.Q22R87"/>
<evidence type="ECO:0000313" key="6">
    <source>
        <dbReference type="EMBL" id="EAR88235.1"/>
    </source>
</evidence>
<protein>
    <recommendedName>
        <fullName evidence="8">Leucine rich repeat protein</fullName>
    </recommendedName>
</protein>
<feature type="region of interest" description="Disordered" evidence="5">
    <location>
        <begin position="529"/>
        <end position="566"/>
    </location>
</feature>
<dbReference type="GO" id="GO:0005737">
    <property type="term" value="C:cytoplasm"/>
    <property type="evidence" value="ECO:0007669"/>
    <property type="project" value="UniProtKB-SubCell"/>
</dbReference>
<keyword evidence="2" id="KW-0963">Cytoplasm</keyword>
<feature type="compositionally biased region" description="Acidic residues" evidence="5">
    <location>
        <begin position="371"/>
        <end position="382"/>
    </location>
</feature>
<dbReference type="HOGENOM" id="CLU_471371_0_0_1"/>
<dbReference type="InterPro" id="IPR032675">
    <property type="entry name" value="LRR_dom_sf"/>
</dbReference>
<keyword evidence="7" id="KW-1185">Reference proteome</keyword>
<dbReference type="Proteomes" id="UP000009168">
    <property type="component" value="Unassembled WGS sequence"/>
</dbReference>
<reference evidence="7" key="1">
    <citation type="journal article" date="2006" name="PLoS Biol.">
        <title>Macronuclear genome sequence of the ciliate Tetrahymena thermophila, a model eukaryote.</title>
        <authorList>
            <person name="Eisen J.A."/>
            <person name="Coyne R.S."/>
            <person name="Wu M."/>
            <person name="Wu D."/>
            <person name="Thiagarajan M."/>
            <person name="Wortman J.R."/>
            <person name="Badger J.H."/>
            <person name="Ren Q."/>
            <person name="Amedeo P."/>
            <person name="Jones K.M."/>
            <person name="Tallon L.J."/>
            <person name="Delcher A.L."/>
            <person name="Salzberg S.L."/>
            <person name="Silva J.C."/>
            <person name="Haas B.J."/>
            <person name="Majoros W.H."/>
            <person name="Farzad M."/>
            <person name="Carlton J.M."/>
            <person name="Smith R.K. Jr."/>
            <person name="Garg J."/>
            <person name="Pearlman R.E."/>
            <person name="Karrer K.M."/>
            <person name="Sun L."/>
            <person name="Manning G."/>
            <person name="Elde N.C."/>
            <person name="Turkewitz A.P."/>
            <person name="Asai D.J."/>
            <person name="Wilkes D.E."/>
            <person name="Wang Y."/>
            <person name="Cai H."/>
            <person name="Collins K."/>
            <person name="Stewart B.A."/>
            <person name="Lee S.R."/>
            <person name="Wilamowska K."/>
            <person name="Weinberg Z."/>
            <person name="Ruzzo W.L."/>
            <person name="Wloga D."/>
            <person name="Gaertig J."/>
            <person name="Frankel J."/>
            <person name="Tsao C.-C."/>
            <person name="Gorovsky M.A."/>
            <person name="Keeling P.J."/>
            <person name="Waller R.F."/>
            <person name="Patron N.J."/>
            <person name="Cherry J.M."/>
            <person name="Stover N.A."/>
            <person name="Krieger C.J."/>
            <person name="del Toro C."/>
            <person name="Ryder H.F."/>
            <person name="Williamson S.C."/>
            <person name="Barbeau R.A."/>
            <person name="Hamilton E.P."/>
            <person name="Orias E."/>
        </authorList>
    </citation>
    <scope>NUCLEOTIDE SEQUENCE [LARGE SCALE GENOMIC DNA]</scope>
    <source>
        <strain evidence="7">SB210</strain>
    </source>
</reference>
<keyword evidence="4" id="KW-0677">Repeat</keyword>
<comment type="subcellular location">
    <subcellularLocation>
        <location evidence="1">Cytoplasm</location>
    </subcellularLocation>
</comment>
<evidence type="ECO:0008006" key="8">
    <source>
        <dbReference type="Google" id="ProtNLM"/>
    </source>
</evidence>
<evidence type="ECO:0000256" key="2">
    <source>
        <dbReference type="ARBA" id="ARBA00022490"/>
    </source>
</evidence>
<dbReference type="AlphaFoldDB" id="Q22R87"/>
<dbReference type="RefSeq" id="XP_001008480.1">
    <property type="nucleotide sequence ID" value="XM_001008480.1"/>
</dbReference>
<dbReference type="eggNOG" id="KOG4194">
    <property type="taxonomic scope" value="Eukaryota"/>
</dbReference>
<proteinExistence type="predicted"/>
<dbReference type="InterPro" id="IPR001611">
    <property type="entry name" value="Leu-rich_rpt"/>
</dbReference>
<dbReference type="GO" id="GO:0005634">
    <property type="term" value="C:nucleus"/>
    <property type="evidence" value="ECO:0007669"/>
    <property type="project" value="TreeGrafter"/>
</dbReference>
<feature type="region of interest" description="Disordered" evidence="5">
    <location>
        <begin position="354"/>
        <end position="391"/>
    </location>
</feature>
<dbReference type="GeneID" id="7828727"/>
<feature type="compositionally biased region" description="Basic and acidic residues" evidence="5">
    <location>
        <begin position="556"/>
        <end position="566"/>
    </location>
</feature>
<gene>
    <name evidence="6" type="ORF">TTHERM_00023940</name>
</gene>
<name>Q22R87_TETTS</name>
<dbReference type="Gene3D" id="3.80.10.10">
    <property type="entry name" value="Ribonuclease Inhibitor"/>
    <property type="match status" value="1"/>
</dbReference>
<evidence type="ECO:0000313" key="7">
    <source>
        <dbReference type="Proteomes" id="UP000009168"/>
    </source>
</evidence>
<keyword evidence="3" id="KW-0433">Leucine-rich repeat</keyword>
<evidence type="ECO:0000256" key="3">
    <source>
        <dbReference type="ARBA" id="ARBA00022614"/>
    </source>
</evidence>
<feature type="compositionally biased region" description="Low complexity" evidence="5">
    <location>
        <begin position="418"/>
        <end position="443"/>
    </location>
</feature>
<dbReference type="KEGG" id="tet:TTHERM_00023940"/>
<dbReference type="Pfam" id="PF00560">
    <property type="entry name" value="LRR_1"/>
    <property type="match status" value="1"/>
</dbReference>
<dbReference type="PANTHER" id="PTHR22710:SF2">
    <property type="entry name" value="X-RAY RADIATION RESISTANCE-ASSOCIATED PROTEIN 1"/>
    <property type="match status" value="1"/>
</dbReference>
<organism evidence="6 7">
    <name type="scientific">Tetrahymena thermophila (strain SB210)</name>
    <dbReference type="NCBI Taxonomy" id="312017"/>
    <lineage>
        <taxon>Eukaryota</taxon>
        <taxon>Sar</taxon>
        <taxon>Alveolata</taxon>
        <taxon>Ciliophora</taxon>
        <taxon>Intramacronucleata</taxon>
        <taxon>Oligohymenophorea</taxon>
        <taxon>Hymenostomatida</taxon>
        <taxon>Tetrahymenina</taxon>
        <taxon>Tetrahymenidae</taxon>
        <taxon>Tetrahymena</taxon>
    </lineage>
</organism>
<evidence type="ECO:0000256" key="5">
    <source>
        <dbReference type="SAM" id="MobiDB-lite"/>
    </source>
</evidence>
<dbReference type="PROSITE" id="PS51450">
    <property type="entry name" value="LRR"/>
    <property type="match status" value="1"/>
</dbReference>
<accession>Q22R87</accession>
<evidence type="ECO:0000256" key="1">
    <source>
        <dbReference type="ARBA" id="ARBA00004496"/>
    </source>
</evidence>
<sequence>MQSSAGGGIILKQQRELVAYPLKYKDLGQVKLPKIRYRKGAKLTKNPYKIKKIPFIDDSKRPKRILDGYAILDEAKCEFPNDVIKIKLSKKNMVQTKVEDLGWFIYLVDLDISENELFLEDFIYLSGLQTLNISANKIDTVKLTENHTFKNLEILDLSFNHLSIDSITSLAFIPQLKKLSLECNDLRALPETMSNFQNLEEFNLSGNLFESDQNASNLWFTLASIKKLKKLDLSRNILRGIHTERLVAGNFMSLQILDFSYNAVENQHNLICARNFRNLQKLIITGNPFSIKNEHKGLEMEVYARTGAIVVNEEIDKYYLKPKTDKNRFKIKFDNIRRIEQDDFSKQRNYFLGIEMPQPNEIQEQEQKTDEEQEEEQEEQQQEEQQVQGDNQEEQVMFITEDPNIAPAHKKSQKSMEQNQKASQNSQQFQQPQQSIQSQASGSVAKTNSMNYDEFIEAARDQLGDIKEYDQHYDLNTAYKTLKNMIKRPDNFDQRDLDEPNYLKPTATIQRYKFKEQQSQLVTADQMEKYEKRKSSIGNSQDISKLNKNNAQQRQNTEEQKLKTKLSSDEVVKDIARLF</sequence>
<dbReference type="PANTHER" id="PTHR22710">
    <property type="entry name" value="X-RAY RADIATION RESISTANCE ASSOCIATED PROTEIN 1 XRRA1"/>
    <property type="match status" value="1"/>
</dbReference>
<dbReference type="EMBL" id="GG662845">
    <property type="protein sequence ID" value="EAR88235.1"/>
    <property type="molecule type" value="Genomic_DNA"/>
</dbReference>
<evidence type="ECO:0000256" key="4">
    <source>
        <dbReference type="ARBA" id="ARBA00022737"/>
    </source>
</evidence>
<dbReference type="InParanoid" id="Q22R87"/>
<dbReference type="OMA" id="AYNKMNH"/>
<feature type="region of interest" description="Disordered" evidence="5">
    <location>
        <begin position="408"/>
        <end position="445"/>
    </location>
</feature>
<dbReference type="SUPFAM" id="SSF52058">
    <property type="entry name" value="L domain-like"/>
    <property type="match status" value="1"/>
</dbReference>